<dbReference type="InterPro" id="IPR007110">
    <property type="entry name" value="Ig-like_dom"/>
</dbReference>
<evidence type="ECO:0000313" key="12">
    <source>
        <dbReference type="EMBL" id="CAH0110515.1"/>
    </source>
</evidence>
<dbReference type="GO" id="GO:0005886">
    <property type="term" value="C:plasma membrane"/>
    <property type="evidence" value="ECO:0007669"/>
    <property type="project" value="UniProtKB-SubCell"/>
</dbReference>
<comment type="subcellular location">
    <subcellularLocation>
        <location evidence="1">Cell membrane</location>
    </subcellularLocation>
</comment>
<dbReference type="SMART" id="SM00408">
    <property type="entry name" value="IGc2"/>
    <property type="match status" value="3"/>
</dbReference>
<dbReference type="FunFam" id="2.60.40.10:FF:000328">
    <property type="entry name" value="CLUMA_CG000981, isoform A"/>
    <property type="match status" value="1"/>
</dbReference>
<keyword evidence="5 10" id="KW-0472">Membrane</keyword>
<evidence type="ECO:0000256" key="2">
    <source>
        <dbReference type="ARBA" id="ARBA00022475"/>
    </source>
</evidence>
<dbReference type="InterPro" id="IPR036179">
    <property type="entry name" value="Ig-like_dom_sf"/>
</dbReference>
<dbReference type="PANTHER" id="PTHR12231">
    <property type="entry name" value="CTX-RELATED TYPE I TRANSMEMBRANE PROTEIN"/>
    <property type="match status" value="1"/>
</dbReference>
<dbReference type="InterPro" id="IPR013098">
    <property type="entry name" value="Ig_I-set"/>
</dbReference>
<comment type="caution">
    <text evidence="12">The sequence shown here is derived from an EMBL/GenBank/DDBJ whole genome shotgun (WGS) entry which is preliminary data.</text>
</comment>
<keyword evidence="7" id="KW-0325">Glycoprotein</keyword>
<keyword evidence="10" id="KW-1133">Transmembrane helix</keyword>
<evidence type="ECO:0000256" key="9">
    <source>
        <dbReference type="SAM" id="MobiDB-lite"/>
    </source>
</evidence>
<proteinExistence type="predicted"/>
<keyword evidence="8" id="KW-0393">Immunoglobulin domain</keyword>
<sequence>MAQLLASSITWMWIGTFCFTAIAPLIAAAGRVHSDGTSWGFEPEFTDSMNNVTVATGRDAVLSCSVANLGGHKVGWVKADTKAIQAIHLIVVTHNPRVSVEHIGSSQWKLIIKNVRKEDAGFYMAQIKPPDIIDERTPGELRVRENESLKLTCEARGNPAPRITWKREDGHDLHLSSRDEHKGTGGSFRNKSHGGPSVYSVDGETLRINQVSKRHMGVYYCIASNGVPPSVSKRVAVTVLFAPTVTVDNQIVGVPLGNNVTLGCIVESSPKSINVWYKDDKMIANSSRLGYEEKIESSYRVRMILTIGHFRKSDVGKYECRCRNELGEAEGTIKLHDLKPLITTTTTTPPPIFMMGENDIYPLIIGTTAWTRVLQWDRVLTTTGRPQHLDELPTQPIGDAEFLPSAGSASSNNHNRHGHEMMKATLRPRPGGHSSSSSATFTRFSIGHQFTVSVAAVVMMTAIVIGMVLS</sequence>
<feature type="region of interest" description="Disordered" evidence="9">
    <location>
        <begin position="162"/>
        <end position="196"/>
    </location>
</feature>
<dbReference type="Pfam" id="PF07679">
    <property type="entry name" value="I-set"/>
    <property type="match status" value="2"/>
</dbReference>
<evidence type="ECO:0000256" key="7">
    <source>
        <dbReference type="ARBA" id="ARBA00023180"/>
    </source>
</evidence>
<feature type="compositionally biased region" description="Basic and acidic residues" evidence="9">
    <location>
        <begin position="165"/>
        <end position="183"/>
    </location>
</feature>
<dbReference type="PROSITE" id="PS50835">
    <property type="entry name" value="IG_LIKE"/>
    <property type="match status" value="3"/>
</dbReference>
<dbReference type="SMART" id="SM00409">
    <property type="entry name" value="IG"/>
    <property type="match status" value="3"/>
</dbReference>
<evidence type="ECO:0000256" key="8">
    <source>
        <dbReference type="ARBA" id="ARBA00023319"/>
    </source>
</evidence>
<keyword evidence="6" id="KW-1015">Disulfide bond</keyword>
<evidence type="ECO:0000256" key="5">
    <source>
        <dbReference type="ARBA" id="ARBA00023136"/>
    </source>
</evidence>
<reference evidence="12" key="1">
    <citation type="submission" date="2021-11" db="EMBL/GenBank/DDBJ databases">
        <authorList>
            <person name="Schell T."/>
        </authorList>
    </citation>
    <scope>NUCLEOTIDE SEQUENCE</scope>
    <source>
        <strain evidence="12">M5</strain>
    </source>
</reference>
<feature type="transmembrane region" description="Helical" evidence="10">
    <location>
        <begin position="450"/>
        <end position="469"/>
    </location>
</feature>
<keyword evidence="10" id="KW-0812">Transmembrane</keyword>
<keyword evidence="13" id="KW-1185">Reference proteome</keyword>
<name>A0A8J2WT58_9CRUS</name>
<evidence type="ECO:0000259" key="11">
    <source>
        <dbReference type="PROSITE" id="PS50835"/>
    </source>
</evidence>
<evidence type="ECO:0000256" key="6">
    <source>
        <dbReference type="ARBA" id="ARBA00023157"/>
    </source>
</evidence>
<dbReference type="OrthoDB" id="10012075at2759"/>
<evidence type="ECO:0000256" key="10">
    <source>
        <dbReference type="SAM" id="Phobius"/>
    </source>
</evidence>
<protein>
    <recommendedName>
        <fullName evidence="11">Ig-like domain-containing protein</fullName>
    </recommendedName>
</protein>
<feature type="domain" description="Ig-like" evidence="11">
    <location>
        <begin position="43"/>
        <end position="123"/>
    </location>
</feature>
<evidence type="ECO:0000313" key="13">
    <source>
        <dbReference type="Proteomes" id="UP000789390"/>
    </source>
</evidence>
<gene>
    <name evidence="12" type="ORF">DGAL_LOCUS14084</name>
</gene>
<dbReference type="Proteomes" id="UP000789390">
    <property type="component" value="Unassembled WGS sequence"/>
</dbReference>
<dbReference type="PANTHER" id="PTHR12231:SF87">
    <property type="entry name" value="DPR-INTERACTING PROTEIN BETA, ISOFORM C"/>
    <property type="match status" value="1"/>
</dbReference>
<dbReference type="Gene3D" id="2.60.40.10">
    <property type="entry name" value="Immunoglobulins"/>
    <property type="match status" value="3"/>
</dbReference>
<organism evidence="12 13">
    <name type="scientific">Daphnia galeata</name>
    <dbReference type="NCBI Taxonomy" id="27404"/>
    <lineage>
        <taxon>Eukaryota</taxon>
        <taxon>Metazoa</taxon>
        <taxon>Ecdysozoa</taxon>
        <taxon>Arthropoda</taxon>
        <taxon>Crustacea</taxon>
        <taxon>Branchiopoda</taxon>
        <taxon>Diplostraca</taxon>
        <taxon>Cladocera</taxon>
        <taxon>Anomopoda</taxon>
        <taxon>Daphniidae</taxon>
        <taxon>Daphnia</taxon>
    </lineage>
</organism>
<evidence type="ECO:0000256" key="3">
    <source>
        <dbReference type="ARBA" id="ARBA00022729"/>
    </source>
</evidence>
<keyword evidence="4" id="KW-0677">Repeat</keyword>
<accession>A0A8J2WT58</accession>
<keyword evidence="2" id="KW-1003">Cell membrane</keyword>
<evidence type="ECO:0000256" key="1">
    <source>
        <dbReference type="ARBA" id="ARBA00004236"/>
    </source>
</evidence>
<feature type="domain" description="Ig-like" evidence="11">
    <location>
        <begin position="130"/>
        <end position="238"/>
    </location>
</feature>
<keyword evidence="3" id="KW-0732">Signal</keyword>
<dbReference type="GO" id="GO:0043005">
    <property type="term" value="C:neuron projection"/>
    <property type="evidence" value="ECO:0007669"/>
    <property type="project" value="TreeGrafter"/>
</dbReference>
<dbReference type="SUPFAM" id="SSF48726">
    <property type="entry name" value="Immunoglobulin"/>
    <property type="match status" value="3"/>
</dbReference>
<dbReference type="InterPro" id="IPR013783">
    <property type="entry name" value="Ig-like_fold"/>
</dbReference>
<dbReference type="Pfam" id="PF13927">
    <property type="entry name" value="Ig_3"/>
    <property type="match status" value="1"/>
</dbReference>
<feature type="domain" description="Ig-like" evidence="11">
    <location>
        <begin position="243"/>
        <end position="334"/>
    </location>
</feature>
<dbReference type="AlphaFoldDB" id="A0A8J2WT58"/>
<dbReference type="InterPro" id="IPR003599">
    <property type="entry name" value="Ig_sub"/>
</dbReference>
<evidence type="ECO:0000256" key="4">
    <source>
        <dbReference type="ARBA" id="ARBA00022737"/>
    </source>
</evidence>
<dbReference type="InterPro" id="IPR003598">
    <property type="entry name" value="Ig_sub2"/>
</dbReference>
<dbReference type="InterPro" id="IPR051170">
    <property type="entry name" value="Neural/epithelial_adhesion"/>
</dbReference>
<dbReference type="EMBL" id="CAKKLH010000303">
    <property type="protein sequence ID" value="CAH0110515.1"/>
    <property type="molecule type" value="Genomic_DNA"/>
</dbReference>